<evidence type="ECO:0000313" key="2">
    <source>
        <dbReference type="EMBL" id="CAB5237939.1"/>
    </source>
</evidence>
<feature type="region of interest" description="Disordered" evidence="1">
    <location>
        <begin position="347"/>
        <end position="390"/>
    </location>
</feature>
<accession>A0A6J7XKN8</accession>
<proteinExistence type="predicted"/>
<feature type="compositionally biased region" description="Basic residues" evidence="1">
    <location>
        <begin position="379"/>
        <end position="390"/>
    </location>
</feature>
<name>A0A6J7XKN8_9CAUD</name>
<organism evidence="2">
    <name type="scientific">uncultured Caudovirales phage</name>
    <dbReference type="NCBI Taxonomy" id="2100421"/>
    <lineage>
        <taxon>Viruses</taxon>
        <taxon>Duplodnaviria</taxon>
        <taxon>Heunggongvirae</taxon>
        <taxon>Uroviricota</taxon>
        <taxon>Caudoviricetes</taxon>
        <taxon>Peduoviridae</taxon>
        <taxon>Maltschvirus</taxon>
        <taxon>Maltschvirus maltsch</taxon>
    </lineage>
</organism>
<gene>
    <name evidence="2" type="ORF">UFOVP142_30</name>
</gene>
<feature type="region of interest" description="Disordered" evidence="1">
    <location>
        <begin position="140"/>
        <end position="192"/>
    </location>
</feature>
<evidence type="ECO:0000256" key="1">
    <source>
        <dbReference type="SAM" id="MobiDB-lite"/>
    </source>
</evidence>
<sequence length="390" mass="42051">MGLFSRFFGGGKVAKVAPQAPSRPTPQGKTSTYRVVTPNGKVRKFIKDEHDQVFRDRAHEGLQHVGSAGAHSEVRYRSNDMGQVQAFGANASYKNGDEAMAAFTERHGGKLYAERGWNKFDRVHPVSKYPHGMRPNMYETKGTGFDSMNSGGGSIYPNPAKKPSPPSSGGPSSSQNADHSPRSAFSHPFQSIKPGAAVSNPYRVLPVASGSGKKKAHAIGDYGDDPHATPRQIKNHQTLIKIGHPMAKTHRPSGLMMSQQSFDNDIVKPHLELQAASNKKQGEADPAQTVAEPGQPVKPVGGKKAKDWAEAMYARLVTENHPEIGNHTALTVQRMSQKGAATHFGLKDWSFGGKPSKSNEAVVEDLPSRPAAEAGGVQKVKRKNRGKAQS</sequence>
<feature type="region of interest" description="Disordered" evidence="1">
    <location>
        <begin position="276"/>
        <end position="302"/>
    </location>
</feature>
<reference evidence="2" key="1">
    <citation type="submission" date="2020-05" db="EMBL/GenBank/DDBJ databases">
        <authorList>
            <person name="Chiriac C."/>
            <person name="Salcher M."/>
            <person name="Ghai R."/>
            <person name="Kavagutti S V."/>
        </authorList>
    </citation>
    <scope>NUCLEOTIDE SEQUENCE</scope>
</reference>
<protein>
    <submittedName>
        <fullName evidence="2">Uncharacterized protein</fullName>
    </submittedName>
</protein>
<dbReference type="EMBL" id="LR798460">
    <property type="protein sequence ID" value="CAB5237939.1"/>
    <property type="molecule type" value="Genomic_DNA"/>
</dbReference>